<evidence type="ECO:0000256" key="7">
    <source>
        <dbReference type="ARBA" id="ARBA00023225"/>
    </source>
</evidence>
<dbReference type="EMBL" id="CP031357">
    <property type="protein sequence ID" value="AXK43242.1"/>
    <property type="molecule type" value="Genomic_DNA"/>
</dbReference>
<dbReference type="Proteomes" id="UP000254508">
    <property type="component" value="Chromosome"/>
</dbReference>
<evidence type="ECO:0000256" key="1">
    <source>
        <dbReference type="ARBA" id="ARBA00003041"/>
    </source>
</evidence>
<dbReference type="KEGG" id="err:DVR09_13760"/>
<evidence type="ECO:0000256" key="2">
    <source>
        <dbReference type="ARBA" id="ARBA00006602"/>
    </source>
</evidence>
<evidence type="ECO:0000313" key="9">
    <source>
        <dbReference type="EMBL" id="AXK43242.1"/>
    </source>
</evidence>
<keyword evidence="7" id="KW-1006">Bacterial flagellum protein export</keyword>
<comment type="function">
    <text evidence="1">Needed for flagellar regrowth and assembly.</text>
</comment>
<dbReference type="InterPro" id="IPR018035">
    <property type="entry name" value="Flagellar_FliH/T3SS_HrpE"/>
</dbReference>
<evidence type="ECO:0000256" key="6">
    <source>
        <dbReference type="ARBA" id="ARBA00022927"/>
    </source>
</evidence>
<protein>
    <recommendedName>
        <fullName evidence="3">Flagellar assembly protein FliH</fullName>
    </recommendedName>
</protein>
<name>A0A345YH40_9SPHN</name>
<evidence type="ECO:0000256" key="3">
    <source>
        <dbReference type="ARBA" id="ARBA00016507"/>
    </source>
</evidence>
<comment type="similarity">
    <text evidence="2">Belongs to the FliH family.</text>
</comment>
<dbReference type="GO" id="GO:0015031">
    <property type="term" value="P:protein transport"/>
    <property type="evidence" value="ECO:0007669"/>
    <property type="project" value="UniProtKB-KW"/>
</dbReference>
<accession>A0A345YH40</accession>
<dbReference type="AlphaFoldDB" id="A0A345YH40"/>
<dbReference type="OrthoDB" id="7506803at2"/>
<dbReference type="Pfam" id="PF02108">
    <property type="entry name" value="FliH"/>
    <property type="match status" value="1"/>
</dbReference>
<reference evidence="10" key="1">
    <citation type="submission" date="2018-07" db="EMBL/GenBank/DDBJ databases">
        <title>Genome sequence of Erythrobacter strain YH-07, an antagonistic bacterium isolated from Yellow Sea.</title>
        <authorList>
            <person name="Tang T."/>
            <person name="Liu Q."/>
            <person name="Sun X."/>
        </authorList>
    </citation>
    <scope>NUCLEOTIDE SEQUENCE [LARGE SCALE GENOMIC DNA]</scope>
    <source>
        <strain evidence="10">YH-07</strain>
    </source>
</reference>
<gene>
    <name evidence="9" type="ORF">DVR09_13760</name>
</gene>
<sequence length="193" mass="21237">MSRIAYAALGKRGSFARNGRYTTPTVEDLPAPVEAEDAAEKAYRAGYEDGQVSARADFEAQLKAERAERSAIELAFARFDADSARALRDRMLATVQALCEEAVLPLALDAEGLARRVEAAAAMLQRKQDQRIIHIHPDDLELVRDNLSQDLELVPDGSVERGGLRVETDDGGVEDGPQQWRRALAEIFDTCKP</sequence>
<dbReference type="GO" id="GO:0044781">
    <property type="term" value="P:bacterial-type flagellum organization"/>
    <property type="evidence" value="ECO:0007669"/>
    <property type="project" value="UniProtKB-KW"/>
</dbReference>
<keyword evidence="10" id="KW-1185">Reference proteome</keyword>
<keyword evidence="4" id="KW-0813">Transport</keyword>
<feature type="domain" description="Flagellar assembly protein FliH/Type III secretion system HrpE" evidence="8">
    <location>
        <begin position="86"/>
        <end position="173"/>
    </location>
</feature>
<keyword evidence="5" id="KW-1005">Bacterial flagellum biogenesis</keyword>
<organism evidence="9 10">
    <name type="scientific">Erythrobacter aureus</name>
    <dbReference type="NCBI Taxonomy" id="2182384"/>
    <lineage>
        <taxon>Bacteria</taxon>
        <taxon>Pseudomonadati</taxon>
        <taxon>Pseudomonadota</taxon>
        <taxon>Alphaproteobacteria</taxon>
        <taxon>Sphingomonadales</taxon>
        <taxon>Erythrobacteraceae</taxon>
        <taxon>Erythrobacter/Porphyrobacter group</taxon>
        <taxon>Erythrobacter</taxon>
    </lineage>
</organism>
<dbReference type="GO" id="GO:0005829">
    <property type="term" value="C:cytosol"/>
    <property type="evidence" value="ECO:0007669"/>
    <property type="project" value="TreeGrafter"/>
</dbReference>
<keyword evidence="6" id="KW-0653">Protein transport</keyword>
<evidence type="ECO:0000313" key="10">
    <source>
        <dbReference type="Proteomes" id="UP000254508"/>
    </source>
</evidence>
<evidence type="ECO:0000256" key="4">
    <source>
        <dbReference type="ARBA" id="ARBA00022448"/>
    </source>
</evidence>
<dbReference type="InterPro" id="IPR051472">
    <property type="entry name" value="T3SS_Stator/FliH"/>
</dbReference>
<dbReference type="PANTHER" id="PTHR34982:SF1">
    <property type="entry name" value="FLAGELLAR ASSEMBLY PROTEIN FLIH"/>
    <property type="match status" value="1"/>
</dbReference>
<proteinExistence type="inferred from homology"/>
<evidence type="ECO:0000259" key="8">
    <source>
        <dbReference type="Pfam" id="PF02108"/>
    </source>
</evidence>
<dbReference type="RefSeq" id="WP_115417526.1">
    <property type="nucleotide sequence ID" value="NZ_CP031357.1"/>
</dbReference>
<dbReference type="PANTHER" id="PTHR34982">
    <property type="entry name" value="YOP PROTEINS TRANSLOCATION PROTEIN L"/>
    <property type="match status" value="1"/>
</dbReference>
<evidence type="ECO:0000256" key="5">
    <source>
        <dbReference type="ARBA" id="ARBA00022795"/>
    </source>
</evidence>